<organism evidence="2 3">
    <name type="scientific">Parathielavia hyrcaniae</name>
    <dbReference type="NCBI Taxonomy" id="113614"/>
    <lineage>
        <taxon>Eukaryota</taxon>
        <taxon>Fungi</taxon>
        <taxon>Dikarya</taxon>
        <taxon>Ascomycota</taxon>
        <taxon>Pezizomycotina</taxon>
        <taxon>Sordariomycetes</taxon>
        <taxon>Sordariomycetidae</taxon>
        <taxon>Sordariales</taxon>
        <taxon>Chaetomiaceae</taxon>
        <taxon>Parathielavia</taxon>
    </lineage>
</organism>
<dbReference type="CDD" id="cd04301">
    <property type="entry name" value="NAT_SF"/>
    <property type="match status" value="1"/>
</dbReference>
<dbReference type="Pfam" id="PF00583">
    <property type="entry name" value="Acetyltransf_1"/>
    <property type="match status" value="1"/>
</dbReference>
<dbReference type="GO" id="GO:0016747">
    <property type="term" value="F:acyltransferase activity, transferring groups other than amino-acyl groups"/>
    <property type="evidence" value="ECO:0007669"/>
    <property type="project" value="InterPro"/>
</dbReference>
<name>A0AAN6Q998_9PEZI</name>
<dbReference type="AlphaFoldDB" id="A0AAN6Q998"/>
<gene>
    <name evidence="2" type="ORF">N658DRAFT_494594</name>
</gene>
<dbReference type="InterPro" id="IPR000182">
    <property type="entry name" value="GNAT_dom"/>
</dbReference>
<accession>A0AAN6Q998</accession>
<reference evidence="2" key="2">
    <citation type="submission" date="2023-05" db="EMBL/GenBank/DDBJ databases">
        <authorList>
            <consortium name="Lawrence Berkeley National Laboratory"/>
            <person name="Steindorff A."/>
            <person name="Hensen N."/>
            <person name="Bonometti L."/>
            <person name="Westerberg I."/>
            <person name="Brannstrom I.O."/>
            <person name="Guillou S."/>
            <person name="Cros-Aarteil S."/>
            <person name="Calhoun S."/>
            <person name="Haridas S."/>
            <person name="Kuo A."/>
            <person name="Mondo S."/>
            <person name="Pangilinan J."/>
            <person name="Riley R."/>
            <person name="Labutti K."/>
            <person name="Andreopoulos B."/>
            <person name="Lipzen A."/>
            <person name="Chen C."/>
            <person name="Yanf M."/>
            <person name="Daum C."/>
            <person name="Ng V."/>
            <person name="Clum A."/>
            <person name="Ohm R."/>
            <person name="Martin F."/>
            <person name="Silar P."/>
            <person name="Natvig D."/>
            <person name="Lalanne C."/>
            <person name="Gautier V."/>
            <person name="Ament-Velasquez S.L."/>
            <person name="Kruys A."/>
            <person name="Hutchinson M.I."/>
            <person name="Powell A.J."/>
            <person name="Barry K."/>
            <person name="Miller A.N."/>
            <person name="Grigoriev I.V."/>
            <person name="Debuchy R."/>
            <person name="Gladieux P."/>
            <person name="Thoren M.H."/>
            <person name="Johannesson H."/>
        </authorList>
    </citation>
    <scope>NUCLEOTIDE SEQUENCE</scope>
    <source>
        <strain evidence="2">CBS 757.83</strain>
    </source>
</reference>
<dbReference type="Proteomes" id="UP001305647">
    <property type="component" value="Unassembled WGS sequence"/>
</dbReference>
<dbReference type="Gene3D" id="3.40.630.30">
    <property type="match status" value="1"/>
</dbReference>
<reference evidence="2" key="1">
    <citation type="journal article" date="2023" name="Mol. Phylogenet. Evol.">
        <title>Genome-scale phylogeny and comparative genomics of the fungal order Sordariales.</title>
        <authorList>
            <person name="Hensen N."/>
            <person name="Bonometti L."/>
            <person name="Westerberg I."/>
            <person name="Brannstrom I.O."/>
            <person name="Guillou S."/>
            <person name="Cros-Aarteil S."/>
            <person name="Calhoun S."/>
            <person name="Haridas S."/>
            <person name="Kuo A."/>
            <person name="Mondo S."/>
            <person name="Pangilinan J."/>
            <person name="Riley R."/>
            <person name="LaButti K."/>
            <person name="Andreopoulos B."/>
            <person name="Lipzen A."/>
            <person name="Chen C."/>
            <person name="Yan M."/>
            <person name="Daum C."/>
            <person name="Ng V."/>
            <person name="Clum A."/>
            <person name="Steindorff A."/>
            <person name="Ohm R.A."/>
            <person name="Martin F."/>
            <person name="Silar P."/>
            <person name="Natvig D.O."/>
            <person name="Lalanne C."/>
            <person name="Gautier V."/>
            <person name="Ament-Velasquez S.L."/>
            <person name="Kruys A."/>
            <person name="Hutchinson M.I."/>
            <person name="Powell A.J."/>
            <person name="Barry K."/>
            <person name="Miller A.N."/>
            <person name="Grigoriev I.V."/>
            <person name="Debuchy R."/>
            <person name="Gladieux P."/>
            <person name="Hiltunen Thoren M."/>
            <person name="Johannesson H."/>
        </authorList>
    </citation>
    <scope>NUCLEOTIDE SEQUENCE</scope>
    <source>
        <strain evidence="2">CBS 757.83</strain>
    </source>
</reference>
<sequence>MIYWAQPVALDSLKLCIEQSLCFGLYIHDEDAVNGDGDGKGKTMIGLARLVTDYTTFGYLTDVYVLGPHQGKGLGKWLMQCLDEVLSSWPHLRRCLLFTSGEAAVGMYRATIRAQYISETPSRDLFLLERRGAAATFKVGKALGADANAGKTETEGEER</sequence>
<dbReference type="EMBL" id="MU863629">
    <property type="protein sequence ID" value="KAK4103261.1"/>
    <property type="molecule type" value="Genomic_DNA"/>
</dbReference>
<evidence type="ECO:0000313" key="2">
    <source>
        <dbReference type="EMBL" id="KAK4103261.1"/>
    </source>
</evidence>
<dbReference type="PANTHER" id="PTHR43233">
    <property type="entry name" value="FAMILY N-ACETYLTRANSFERASE, PUTATIVE (AFU_ORTHOLOGUE AFUA_6G03350)-RELATED"/>
    <property type="match status" value="1"/>
</dbReference>
<dbReference type="PANTHER" id="PTHR43233:SF1">
    <property type="entry name" value="FAMILY N-ACETYLTRANSFERASE, PUTATIVE (AFU_ORTHOLOGUE AFUA_6G03350)-RELATED"/>
    <property type="match status" value="1"/>
</dbReference>
<proteinExistence type="predicted"/>
<dbReference type="SUPFAM" id="SSF55729">
    <property type="entry name" value="Acyl-CoA N-acyltransferases (Nat)"/>
    <property type="match status" value="1"/>
</dbReference>
<feature type="domain" description="N-acetyltransferase" evidence="1">
    <location>
        <begin position="41"/>
        <end position="109"/>
    </location>
</feature>
<keyword evidence="3" id="KW-1185">Reference proteome</keyword>
<protein>
    <recommendedName>
        <fullName evidence="1">N-acetyltransferase domain-containing protein</fullName>
    </recommendedName>
</protein>
<evidence type="ECO:0000259" key="1">
    <source>
        <dbReference type="Pfam" id="PF00583"/>
    </source>
</evidence>
<comment type="caution">
    <text evidence="2">The sequence shown here is derived from an EMBL/GenBank/DDBJ whole genome shotgun (WGS) entry which is preliminary data.</text>
</comment>
<dbReference type="InterPro" id="IPR053144">
    <property type="entry name" value="Acetyltransferase_Butenolide"/>
</dbReference>
<evidence type="ECO:0000313" key="3">
    <source>
        <dbReference type="Proteomes" id="UP001305647"/>
    </source>
</evidence>
<dbReference type="InterPro" id="IPR016181">
    <property type="entry name" value="Acyl_CoA_acyltransferase"/>
</dbReference>